<protein>
    <submittedName>
        <fullName evidence="1">Uncharacterized protein</fullName>
    </submittedName>
</protein>
<organism evidence="1 2">
    <name type="scientific">Saccharomyces cerevisiae (strain AWRI1631)</name>
    <name type="common">Baker's yeast</name>
    <dbReference type="NCBI Taxonomy" id="545124"/>
    <lineage>
        <taxon>Eukaryota</taxon>
        <taxon>Fungi</taxon>
        <taxon>Dikarya</taxon>
        <taxon>Ascomycota</taxon>
        <taxon>Saccharomycotina</taxon>
        <taxon>Saccharomycetes</taxon>
        <taxon>Saccharomycetales</taxon>
        <taxon>Saccharomycetaceae</taxon>
        <taxon>Saccharomyces</taxon>
    </lineage>
</organism>
<accession>B5VH27</accession>
<reference evidence="1 2" key="1">
    <citation type="journal article" date="2008" name="FEMS Yeast Res.">
        <title>Comparative genome analysis of a Saccharomyces cerevisiae wine strain.</title>
        <authorList>
            <person name="Borneman A.R."/>
            <person name="Forgan A.H."/>
            <person name="Pretorius I.S."/>
            <person name="Chambers P.J."/>
        </authorList>
    </citation>
    <scope>NUCLEOTIDE SEQUENCE [LARGE SCALE GENOMIC DNA]</scope>
    <source>
        <strain evidence="1 2">AWRI1631</strain>
    </source>
</reference>
<evidence type="ECO:0000313" key="1">
    <source>
        <dbReference type="EMBL" id="EDZ72770.1"/>
    </source>
</evidence>
<evidence type="ECO:0000313" key="2">
    <source>
        <dbReference type="Proteomes" id="UP000008988"/>
    </source>
</evidence>
<dbReference type="AlphaFoldDB" id="B5VH27"/>
<dbReference type="EMBL" id="ABSV01000596">
    <property type="protein sequence ID" value="EDZ72770.1"/>
    <property type="molecule type" value="Genomic_DNA"/>
</dbReference>
<proteinExistence type="predicted"/>
<name>B5VH27_YEAS6</name>
<gene>
    <name evidence="1" type="ORF">AWRI1631_47190</name>
</gene>
<comment type="caution">
    <text evidence="1">The sequence shown here is derived from an EMBL/GenBank/DDBJ whole genome shotgun (WGS) entry which is preliminary data.</text>
</comment>
<dbReference type="Proteomes" id="UP000008988">
    <property type="component" value="Unassembled WGS sequence"/>
</dbReference>
<sequence length="44" mass="5358">MGNHKRNRSSFEHGKNDDHICYTRCEICCDAYRMKEYPLFKMKT</sequence>